<dbReference type="Proteomes" id="UP000185669">
    <property type="component" value="Unassembled WGS sequence"/>
</dbReference>
<keyword evidence="9 10" id="KW-0449">Lipoprotein</keyword>
<dbReference type="GO" id="GO:0006817">
    <property type="term" value="P:phosphate ion transport"/>
    <property type="evidence" value="ECO:0007669"/>
    <property type="project" value="UniProtKB-UniRule"/>
</dbReference>
<keyword evidence="13" id="KW-1185">Reference proteome</keyword>
<evidence type="ECO:0000259" key="11">
    <source>
        <dbReference type="Pfam" id="PF12849"/>
    </source>
</evidence>
<proteinExistence type="inferred from homology"/>
<feature type="domain" description="PBP" evidence="11">
    <location>
        <begin position="26"/>
        <end position="259"/>
    </location>
</feature>
<evidence type="ECO:0000256" key="5">
    <source>
        <dbReference type="ARBA" id="ARBA00022448"/>
    </source>
</evidence>
<keyword evidence="10" id="KW-1003">Cell membrane</keyword>
<dbReference type="Gene3D" id="3.40.190.10">
    <property type="entry name" value="Periplasmic binding protein-like II"/>
    <property type="match status" value="2"/>
</dbReference>
<evidence type="ECO:0000313" key="13">
    <source>
        <dbReference type="Proteomes" id="UP000185669"/>
    </source>
</evidence>
<dbReference type="PANTHER" id="PTHR30570">
    <property type="entry name" value="PERIPLASMIC PHOSPHATE BINDING COMPONENT OF PHOSPHATE ABC TRANSPORTER"/>
    <property type="match status" value="1"/>
</dbReference>
<dbReference type="RefSeq" id="WP_076545848.1">
    <property type="nucleotide sequence ID" value="NZ_FTNC01000025.1"/>
</dbReference>
<dbReference type="SUPFAM" id="SSF53850">
    <property type="entry name" value="Periplasmic binding protein-like II"/>
    <property type="match status" value="1"/>
</dbReference>
<dbReference type="InterPro" id="IPR024370">
    <property type="entry name" value="PBP_domain"/>
</dbReference>
<dbReference type="OrthoDB" id="9790048at2"/>
<accession>A0A1N7ARL3</accession>
<comment type="subcellular location">
    <subcellularLocation>
        <location evidence="2 10">Cell membrane</location>
        <topology evidence="2 10">Lipid-anchor</topology>
    </subcellularLocation>
</comment>
<dbReference type="Pfam" id="PF12849">
    <property type="entry name" value="PBP_like_2"/>
    <property type="match status" value="1"/>
</dbReference>
<evidence type="ECO:0000256" key="3">
    <source>
        <dbReference type="ARBA" id="ARBA00008725"/>
    </source>
</evidence>
<organism evidence="12 13">
    <name type="scientific">Halanaerobium kushneri</name>
    <dbReference type="NCBI Taxonomy" id="56779"/>
    <lineage>
        <taxon>Bacteria</taxon>
        <taxon>Bacillati</taxon>
        <taxon>Bacillota</taxon>
        <taxon>Clostridia</taxon>
        <taxon>Halanaerobiales</taxon>
        <taxon>Halanaerobiaceae</taxon>
        <taxon>Halanaerobium</taxon>
    </lineage>
</organism>
<reference evidence="13" key="1">
    <citation type="submission" date="2017-01" db="EMBL/GenBank/DDBJ databases">
        <authorList>
            <person name="Varghese N."/>
            <person name="Submissions S."/>
        </authorList>
    </citation>
    <scope>NUCLEOTIDE SEQUENCE [LARGE SCALE GENOMIC DNA]</scope>
    <source>
        <strain evidence="13">ATCC 700103</strain>
    </source>
</reference>
<evidence type="ECO:0000256" key="4">
    <source>
        <dbReference type="ARBA" id="ARBA00011529"/>
    </source>
</evidence>
<feature type="chain" id="PRO_5027137209" description="Phosphate-binding protein" evidence="10">
    <location>
        <begin position="26"/>
        <end position="273"/>
    </location>
</feature>
<dbReference type="GO" id="GO:0042301">
    <property type="term" value="F:phosphate ion binding"/>
    <property type="evidence" value="ECO:0007669"/>
    <property type="project" value="UniProtKB-UniRule"/>
</dbReference>
<evidence type="ECO:0000256" key="7">
    <source>
        <dbReference type="ARBA" id="ARBA00022729"/>
    </source>
</evidence>
<dbReference type="STRING" id="56779.SAMN05421834_12511"/>
<evidence type="ECO:0000256" key="6">
    <source>
        <dbReference type="ARBA" id="ARBA00022592"/>
    </source>
</evidence>
<dbReference type="NCBIfam" id="TIGR02136">
    <property type="entry name" value="ptsS_2"/>
    <property type="match status" value="1"/>
</dbReference>
<keyword evidence="5 10" id="KW-0813">Transport</keyword>
<dbReference type="InterPro" id="IPR050811">
    <property type="entry name" value="Phosphate_ABC_transporter"/>
</dbReference>
<dbReference type="CDD" id="cd13653">
    <property type="entry name" value="PBP2_phosphate_like_1"/>
    <property type="match status" value="1"/>
</dbReference>
<comment type="subunit">
    <text evidence="4 10">The complex is composed of two ATP-binding proteins (PstB), two transmembrane proteins (PstC and PstA) and a solute-binding protein (PstS).</text>
</comment>
<comment type="function">
    <text evidence="1">Part of the ABC transporter complex PstSACB involved in phosphate import.</text>
</comment>
<dbReference type="GO" id="GO:0005886">
    <property type="term" value="C:plasma membrane"/>
    <property type="evidence" value="ECO:0007669"/>
    <property type="project" value="UniProtKB-SubCell"/>
</dbReference>
<evidence type="ECO:0000256" key="2">
    <source>
        <dbReference type="ARBA" id="ARBA00004193"/>
    </source>
</evidence>
<evidence type="ECO:0000256" key="8">
    <source>
        <dbReference type="ARBA" id="ARBA00023139"/>
    </source>
</evidence>
<dbReference type="PANTHER" id="PTHR30570:SF1">
    <property type="entry name" value="PHOSPHATE-BINDING PROTEIN PSTS"/>
    <property type="match status" value="1"/>
</dbReference>
<evidence type="ECO:0000256" key="9">
    <source>
        <dbReference type="ARBA" id="ARBA00023288"/>
    </source>
</evidence>
<comment type="similarity">
    <text evidence="3 10">Belongs to the PstS family.</text>
</comment>
<feature type="signal peptide" evidence="10">
    <location>
        <begin position="1"/>
        <end position="25"/>
    </location>
</feature>
<gene>
    <name evidence="12" type="ORF">SAMN05421834_12511</name>
</gene>
<dbReference type="AlphaFoldDB" id="A0A1N7ARL3"/>
<dbReference type="InterPro" id="IPR011862">
    <property type="entry name" value="Phos-bd"/>
</dbReference>
<comment type="function">
    <text evidence="10">Involved in the system for phosphate transport across the cytoplasmic membrane.</text>
</comment>
<keyword evidence="8 10" id="KW-0564">Palmitate</keyword>
<sequence>MSKINSFVVVLALLLVAVMPFSVMAQEELTIQGSSTVLPIAQKAAEVYMEQNSDVNISVRGGGSGNGIAALIDGAVDIADASRFVKQAEVQAAVENGIYPVPHRVAMDGIAVVVNPANSVEELSLEDIKSIYTGEATNWSEFGGPDMEIVVVSRDSSSGTFEVFNEITLGKERLTKAALLQASNGAVAGVVSDTEGAIGYVGLGYLSDSLKAVKVNGVLPSNATVASGEFPIARPLFMFTDGWPEGLTARFINFILSAEGQALVKEQGFVPLH</sequence>
<keyword evidence="6 10" id="KW-0592">Phosphate transport</keyword>
<evidence type="ECO:0000256" key="10">
    <source>
        <dbReference type="RuleBase" id="RU367119"/>
    </source>
</evidence>
<evidence type="ECO:0000256" key="1">
    <source>
        <dbReference type="ARBA" id="ARBA00002841"/>
    </source>
</evidence>
<evidence type="ECO:0000313" key="12">
    <source>
        <dbReference type="EMBL" id="SIR41643.1"/>
    </source>
</evidence>
<name>A0A1N7ARL3_9FIRM</name>
<protein>
    <recommendedName>
        <fullName evidence="10">Phosphate-binding protein</fullName>
    </recommendedName>
</protein>
<dbReference type="EMBL" id="FTNC01000025">
    <property type="protein sequence ID" value="SIR41643.1"/>
    <property type="molecule type" value="Genomic_DNA"/>
</dbReference>
<keyword evidence="7 10" id="KW-0732">Signal</keyword>
<keyword evidence="10" id="KW-0472">Membrane</keyword>